<feature type="compositionally biased region" description="Low complexity" evidence="6">
    <location>
        <begin position="278"/>
        <end position="291"/>
    </location>
</feature>
<dbReference type="HOGENOM" id="CLU_410700_0_0_1"/>
<dbReference type="OMA" id="CSANHAF"/>
<dbReference type="SUPFAM" id="SSF46565">
    <property type="entry name" value="Chaperone J-domain"/>
    <property type="match status" value="1"/>
</dbReference>
<dbReference type="PROSITE" id="PS50172">
    <property type="entry name" value="BRCT"/>
    <property type="match status" value="1"/>
</dbReference>
<keyword evidence="2" id="KW-0479">Metal-binding</keyword>
<evidence type="ECO:0000259" key="7">
    <source>
        <dbReference type="PROSITE" id="PS50064"/>
    </source>
</evidence>
<dbReference type="STRING" id="35128.B5YLR9"/>
<evidence type="ECO:0008006" key="11">
    <source>
        <dbReference type="Google" id="ProtNLM"/>
    </source>
</evidence>
<evidence type="ECO:0000256" key="6">
    <source>
        <dbReference type="SAM" id="MobiDB-lite"/>
    </source>
</evidence>
<organism evidence="9 10">
    <name type="scientific">Thalassiosira pseudonana</name>
    <name type="common">Marine diatom</name>
    <name type="synonym">Cyclotella nana</name>
    <dbReference type="NCBI Taxonomy" id="35128"/>
    <lineage>
        <taxon>Eukaryota</taxon>
        <taxon>Sar</taxon>
        <taxon>Stramenopiles</taxon>
        <taxon>Ochrophyta</taxon>
        <taxon>Bacillariophyta</taxon>
        <taxon>Coscinodiscophyceae</taxon>
        <taxon>Thalassiosirophycidae</taxon>
        <taxon>Thalassiosirales</taxon>
        <taxon>Thalassiosiraceae</taxon>
        <taxon>Thalassiosira</taxon>
    </lineage>
</organism>
<evidence type="ECO:0000256" key="1">
    <source>
        <dbReference type="ARBA" id="ARBA00004123"/>
    </source>
</evidence>
<dbReference type="FunFam" id="3.40.50.10190:FF:000125">
    <property type="entry name" value="Replication factor C subunit 1"/>
    <property type="match status" value="1"/>
</dbReference>
<feature type="domain" description="PARP-type" evidence="7">
    <location>
        <begin position="126"/>
        <end position="173"/>
    </location>
</feature>
<evidence type="ECO:0000256" key="4">
    <source>
        <dbReference type="ARBA" id="ARBA00022833"/>
    </source>
</evidence>
<proteinExistence type="predicted"/>
<evidence type="ECO:0000313" key="9">
    <source>
        <dbReference type="EMBL" id="ACI64281.1"/>
    </source>
</evidence>
<dbReference type="GO" id="GO:0008270">
    <property type="term" value="F:zinc ion binding"/>
    <property type="evidence" value="ECO:0007669"/>
    <property type="project" value="UniProtKB-KW"/>
</dbReference>
<dbReference type="InterPro" id="IPR036869">
    <property type="entry name" value="J_dom_sf"/>
</dbReference>
<comment type="subcellular location">
    <subcellularLocation>
        <location evidence="1">Nucleus</location>
    </subcellularLocation>
</comment>
<dbReference type="PROSITE" id="PS50064">
    <property type="entry name" value="ZF_PARP_2"/>
    <property type="match status" value="1"/>
</dbReference>
<feature type="domain" description="BRCT" evidence="8">
    <location>
        <begin position="531"/>
        <end position="616"/>
    </location>
</feature>
<feature type="compositionally biased region" description="Low complexity" evidence="6">
    <location>
        <begin position="252"/>
        <end position="263"/>
    </location>
</feature>
<reference evidence="9 10" key="2">
    <citation type="journal article" date="2008" name="Nature">
        <title>The Phaeodactylum genome reveals the evolutionary history of diatom genomes.</title>
        <authorList>
            <person name="Bowler C."/>
            <person name="Allen A.E."/>
            <person name="Badger J.H."/>
            <person name="Grimwood J."/>
            <person name="Jabbari K."/>
            <person name="Kuo A."/>
            <person name="Maheswari U."/>
            <person name="Martens C."/>
            <person name="Maumus F."/>
            <person name="Otillar R.P."/>
            <person name="Rayko E."/>
            <person name="Salamov A."/>
            <person name="Vandepoele K."/>
            <person name="Beszteri B."/>
            <person name="Gruber A."/>
            <person name="Heijde M."/>
            <person name="Katinka M."/>
            <person name="Mock T."/>
            <person name="Valentin K."/>
            <person name="Verret F."/>
            <person name="Berges J.A."/>
            <person name="Brownlee C."/>
            <person name="Cadoret J.P."/>
            <person name="Chiovitti A."/>
            <person name="Choi C.J."/>
            <person name="Coesel S."/>
            <person name="De Martino A."/>
            <person name="Detter J.C."/>
            <person name="Durkin C."/>
            <person name="Falciatore A."/>
            <person name="Fournet J."/>
            <person name="Haruta M."/>
            <person name="Huysman M.J."/>
            <person name="Jenkins B.D."/>
            <person name="Jiroutova K."/>
            <person name="Jorgensen R.E."/>
            <person name="Joubert Y."/>
            <person name="Kaplan A."/>
            <person name="Kroger N."/>
            <person name="Kroth P.G."/>
            <person name="La Roche J."/>
            <person name="Lindquist E."/>
            <person name="Lommer M."/>
            <person name="Martin-Jezequel V."/>
            <person name="Lopez P.J."/>
            <person name="Lucas S."/>
            <person name="Mangogna M."/>
            <person name="McGinnis K."/>
            <person name="Medlin L.K."/>
            <person name="Montsant A."/>
            <person name="Oudot-Le Secq M.P."/>
            <person name="Napoli C."/>
            <person name="Obornik M."/>
            <person name="Parker M.S."/>
            <person name="Petit J.L."/>
            <person name="Porcel B.M."/>
            <person name="Poulsen N."/>
            <person name="Robison M."/>
            <person name="Rychlewski L."/>
            <person name="Rynearson T.A."/>
            <person name="Schmutz J."/>
            <person name="Shapiro H."/>
            <person name="Siaut M."/>
            <person name="Stanley M."/>
            <person name="Sussman M.R."/>
            <person name="Taylor A.R."/>
            <person name="Vardi A."/>
            <person name="von Dassow P."/>
            <person name="Vyverman W."/>
            <person name="Willis A."/>
            <person name="Wyrwicz L.S."/>
            <person name="Rokhsar D.S."/>
            <person name="Weissenbach J."/>
            <person name="Armbrust E.V."/>
            <person name="Green B.R."/>
            <person name="Van de Peer Y."/>
            <person name="Grigoriev I.V."/>
        </authorList>
    </citation>
    <scope>NUCLEOTIDE SEQUENCE [LARGE SCALE GENOMIC DNA]</scope>
    <source>
        <strain evidence="9 10">CCMP1335</strain>
    </source>
</reference>
<dbReference type="Gene3D" id="1.10.287.110">
    <property type="entry name" value="DnaJ domain"/>
    <property type="match status" value="1"/>
</dbReference>
<keyword evidence="10" id="KW-1185">Reference proteome</keyword>
<reference evidence="9 10" key="1">
    <citation type="journal article" date="2004" name="Science">
        <title>The genome of the diatom Thalassiosira pseudonana: ecology, evolution, and metabolism.</title>
        <authorList>
            <person name="Armbrust E.V."/>
            <person name="Berges J.A."/>
            <person name="Bowler C."/>
            <person name="Green B.R."/>
            <person name="Martinez D."/>
            <person name="Putnam N.H."/>
            <person name="Zhou S."/>
            <person name="Allen A.E."/>
            <person name="Apt K.E."/>
            <person name="Bechner M."/>
            <person name="Brzezinski M.A."/>
            <person name="Chaal B.K."/>
            <person name="Chiovitti A."/>
            <person name="Davis A.K."/>
            <person name="Demarest M.S."/>
            <person name="Detter J.C."/>
            <person name="Glavina T."/>
            <person name="Goodstein D."/>
            <person name="Hadi M.Z."/>
            <person name="Hellsten U."/>
            <person name="Hildebrand M."/>
            <person name="Jenkins B.D."/>
            <person name="Jurka J."/>
            <person name="Kapitonov V.V."/>
            <person name="Kroger N."/>
            <person name="Lau W.W."/>
            <person name="Lane T.W."/>
            <person name="Larimer F.W."/>
            <person name="Lippmeier J.C."/>
            <person name="Lucas S."/>
            <person name="Medina M."/>
            <person name="Montsant A."/>
            <person name="Obornik M."/>
            <person name="Parker M.S."/>
            <person name="Palenik B."/>
            <person name="Pazour G.J."/>
            <person name="Richardson P.M."/>
            <person name="Rynearson T.A."/>
            <person name="Saito M.A."/>
            <person name="Schwartz D.C."/>
            <person name="Thamatrakoln K."/>
            <person name="Valentin K."/>
            <person name="Vardi A."/>
            <person name="Wilkerson F.P."/>
            <person name="Rokhsar D.S."/>
        </authorList>
    </citation>
    <scope>NUCLEOTIDE SEQUENCE [LARGE SCALE GENOMIC DNA]</scope>
    <source>
        <strain evidence="9 10">CCMP1335</strain>
    </source>
</reference>
<sequence length="649" mass="68712">MTAHPPSQCLRSCGVDSASAFDGTASLQEEFGIVKKSYFKKILTEHPDKGGDPATFRNTRAAFEVLRNMFQENSVLNSSFASYFAEGVDVGDLPDLDELFEEYAKSSTVPSYDHFAEAAAEAVPSYRAEKAKSKRSKCKKKGCGAAIPKDAVRVGSIDKDSGSYGRWHCLGCWRVPQKVWRGLTDPEDVGTSINDILAMEEVLLCGLAGLDSVSRRAFVDHCCDNENWASYKKRKIANEEEEERGGGKKKASAAAAGSAVANVEGEEEEEADDRKPAARANASSTASETANPDLPTPGVDGSADASFLKGKTFIITGSFPELVGGVKAKDAGVGDVKHCLESFEGKVTTRFSKMTNYLVVGRDAVQSKFSDAFTREVTVINLPRLKSLLMGGHTFDSIEDLPDLEIESFTGDAYQTGGAVETVPSPDPNATSTPKFDKKPAAKKPVAKKTKGAKKSADANEAASTSVVVTKPKVKIDDSVAGRARAALEVLAASRAAEAVPQLENGGASTAVAASSGTRERFNIPRPGADGIAGILNGKRVVLTGTFPEVGGGTGLNAGKDRMKEMIESFGGKVTGSVSGKTDYLIVGRDPGASKVGKAHQRGLPLMNILQLQHLLIGQTRLEDVATQPPPRITNYSSGYGNNGLLTNG</sequence>
<dbReference type="InterPro" id="IPR036420">
    <property type="entry name" value="BRCT_dom_sf"/>
</dbReference>
<dbReference type="eggNOG" id="ENOG502S0BW">
    <property type="taxonomic scope" value="Eukaryota"/>
</dbReference>
<feature type="region of interest" description="Disordered" evidence="6">
    <location>
        <begin position="237"/>
        <end position="301"/>
    </location>
</feature>
<dbReference type="InterPro" id="IPR001357">
    <property type="entry name" value="BRCT_dom"/>
</dbReference>
<dbReference type="SUPFAM" id="SSF52113">
    <property type="entry name" value="BRCT domain"/>
    <property type="match status" value="1"/>
</dbReference>
<dbReference type="Pfam" id="PF00533">
    <property type="entry name" value="BRCT"/>
    <property type="match status" value="1"/>
</dbReference>
<dbReference type="Gene3D" id="3.40.50.10190">
    <property type="entry name" value="BRCT domain"/>
    <property type="match status" value="2"/>
</dbReference>
<feature type="region of interest" description="Disordered" evidence="6">
    <location>
        <begin position="416"/>
        <end position="464"/>
    </location>
</feature>
<dbReference type="EMBL" id="CP001159">
    <property type="protein sequence ID" value="ACI64281.1"/>
    <property type="molecule type" value="Genomic_DNA"/>
</dbReference>
<feature type="compositionally biased region" description="Basic residues" evidence="6">
    <location>
        <begin position="441"/>
        <end position="454"/>
    </location>
</feature>
<dbReference type="SMART" id="SM00292">
    <property type="entry name" value="BRCT"/>
    <property type="match status" value="2"/>
</dbReference>
<evidence type="ECO:0000259" key="8">
    <source>
        <dbReference type="PROSITE" id="PS50172"/>
    </source>
</evidence>
<dbReference type="GeneID" id="7442971"/>
<evidence type="ECO:0000256" key="3">
    <source>
        <dbReference type="ARBA" id="ARBA00022771"/>
    </source>
</evidence>
<dbReference type="Proteomes" id="UP000001449">
    <property type="component" value="Chromosome 18"/>
</dbReference>
<dbReference type="InterPro" id="IPR001510">
    <property type="entry name" value="Znf_PARP"/>
</dbReference>
<gene>
    <name evidence="9" type="ORF">THAPS_10876</name>
</gene>
<keyword evidence="4" id="KW-0862">Zinc</keyword>
<feature type="compositionally biased region" description="Polar residues" evidence="6">
    <location>
        <begin position="634"/>
        <end position="649"/>
    </location>
</feature>
<dbReference type="SUPFAM" id="SSF57716">
    <property type="entry name" value="Glucocorticoid receptor-like (DNA-binding domain)"/>
    <property type="match status" value="1"/>
</dbReference>
<dbReference type="KEGG" id="tps:THAPS_10876"/>
<dbReference type="Gene3D" id="3.30.1740.10">
    <property type="entry name" value="Zinc finger, PARP-type"/>
    <property type="match status" value="1"/>
</dbReference>
<dbReference type="InterPro" id="IPR036957">
    <property type="entry name" value="Znf_PARP_sf"/>
</dbReference>
<dbReference type="PaxDb" id="35128-Thaps10876"/>
<dbReference type="GO" id="GO:0005634">
    <property type="term" value="C:nucleus"/>
    <property type="evidence" value="ECO:0007669"/>
    <property type="project" value="UniProtKB-SubCell"/>
</dbReference>
<dbReference type="GO" id="GO:0003677">
    <property type="term" value="F:DNA binding"/>
    <property type="evidence" value="ECO:0007669"/>
    <property type="project" value="InterPro"/>
</dbReference>
<name>B5YLR9_THAPS</name>
<dbReference type="AlphaFoldDB" id="B5YLR9"/>
<accession>B5YLR9</accession>
<protein>
    <recommendedName>
        <fullName evidence="11">BRCT domain-containing protein</fullName>
    </recommendedName>
</protein>
<dbReference type="RefSeq" id="XP_002295564.1">
    <property type="nucleotide sequence ID" value="XM_002295528.1"/>
</dbReference>
<feature type="region of interest" description="Disordered" evidence="6">
    <location>
        <begin position="627"/>
        <end position="649"/>
    </location>
</feature>
<evidence type="ECO:0000313" key="10">
    <source>
        <dbReference type="Proteomes" id="UP000001449"/>
    </source>
</evidence>
<dbReference type="InParanoid" id="B5YLR9"/>
<evidence type="ECO:0000256" key="5">
    <source>
        <dbReference type="ARBA" id="ARBA00023242"/>
    </source>
</evidence>
<evidence type="ECO:0000256" key="2">
    <source>
        <dbReference type="ARBA" id="ARBA00022723"/>
    </source>
</evidence>
<keyword evidence="3" id="KW-0863">Zinc-finger</keyword>
<dbReference type="SMART" id="SM01336">
    <property type="entry name" value="zf-PARP"/>
    <property type="match status" value="1"/>
</dbReference>
<keyword evidence="5" id="KW-0539">Nucleus</keyword>